<dbReference type="KEGG" id="vcn:VOLCADRAFT_70454"/>
<feature type="domain" description="C3H1-type" evidence="6">
    <location>
        <begin position="1"/>
        <end position="29"/>
    </location>
</feature>
<dbReference type="STRING" id="3068.D8UKG8"/>
<dbReference type="InterPro" id="IPR000571">
    <property type="entry name" value="Znf_CCCH"/>
</dbReference>
<evidence type="ECO:0000256" key="5">
    <source>
        <dbReference type="PROSITE-ProRule" id="PRU00723"/>
    </source>
</evidence>
<dbReference type="InterPro" id="IPR045877">
    <property type="entry name" value="ZFP36-like"/>
</dbReference>
<keyword evidence="2" id="KW-0677">Repeat</keyword>
<proteinExistence type="predicted"/>
<reference evidence="7 8" key="1">
    <citation type="journal article" date="2010" name="Science">
        <title>Genomic analysis of organismal complexity in the multicellular green alga Volvox carteri.</title>
        <authorList>
            <person name="Prochnik S.E."/>
            <person name="Umen J."/>
            <person name="Nedelcu A.M."/>
            <person name="Hallmann A."/>
            <person name="Miller S.M."/>
            <person name="Nishii I."/>
            <person name="Ferris P."/>
            <person name="Kuo A."/>
            <person name="Mitros T."/>
            <person name="Fritz-Laylin L.K."/>
            <person name="Hellsten U."/>
            <person name="Chapman J."/>
            <person name="Simakov O."/>
            <person name="Rensing S.A."/>
            <person name="Terry A."/>
            <person name="Pangilinan J."/>
            <person name="Kapitonov V."/>
            <person name="Jurka J."/>
            <person name="Salamov A."/>
            <person name="Shapiro H."/>
            <person name="Schmutz J."/>
            <person name="Grimwood J."/>
            <person name="Lindquist E."/>
            <person name="Lucas S."/>
            <person name="Grigoriev I.V."/>
            <person name="Schmitt R."/>
            <person name="Kirk D."/>
            <person name="Rokhsar D.S."/>
        </authorList>
    </citation>
    <scope>NUCLEOTIDE SEQUENCE [LARGE SCALE GENOMIC DNA]</scope>
    <source>
        <strain evidence="8">f. Nagariensis / Eve</strain>
    </source>
</reference>
<evidence type="ECO:0000313" key="7">
    <source>
        <dbReference type="EMBL" id="EFJ39773.1"/>
    </source>
</evidence>
<keyword evidence="1 5" id="KW-0479">Metal-binding</keyword>
<dbReference type="Pfam" id="PF00642">
    <property type="entry name" value="zf-CCCH"/>
    <property type="match status" value="2"/>
</dbReference>
<feature type="zinc finger region" description="C3H1-type" evidence="5">
    <location>
        <begin position="1"/>
        <end position="29"/>
    </location>
</feature>
<dbReference type="GO" id="GO:0008270">
    <property type="term" value="F:zinc ion binding"/>
    <property type="evidence" value="ECO:0007669"/>
    <property type="project" value="UniProtKB-KW"/>
</dbReference>
<feature type="zinc finger region" description="C3H1-type" evidence="5">
    <location>
        <begin position="39"/>
        <end position="65"/>
    </location>
</feature>
<evidence type="ECO:0000256" key="4">
    <source>
        <dbReference type="ARBA" id="ARBA00022833"/>
    </source>
</evidence>
<dbReference type="PROSITE" id="PS50103">
    <property type="entry name" value="ZF_C3H1"/>
    <property type="match status" value="2"/>
</dbReference>
<dbReference type="SUPFAM" id="SSF90229">
    <property type="entry name" value="CCCH zinc finger"/>
    <property type="match status" value="2"/>
</dbReference>
<dbReference type="eggNOG" id="KOG1677">
    <property type="taxonomic scope" value="Eukaryota"/>
</dbReference>
<dbReference type="EMBL" id="GL378447">
    <property type="protein sequence ID" value="EFJ39773.1"/>
    <property type="molecule type" value="Genomic_DNA"/>
</dbReference>
<dbReference type="Gene3D" id="4.10.1000.10">
    <property type="entry name" value="Zinc finger, CCCH-type"/>
    <property type="match status" value="2"/>
</dbReference>
<accession>D8UKG8</accession>
<feature type="domain" description="C3H1-type" evidence="6">
    <location>
        <begin position="39"/>
        <end position="65"/>
    </location>
</feature>
<organism evidence="8">
    <name type="scientific">Volvox carteri f. nagariensis</name>
    <dbReference type="NCBI Taxonomy" id="3068"/>
    <lineage>
        <taxon>Eukaryota</taxon>
        <taxon>Viridiplantae</taxon>
        <taxon>Chlorophyta</taxon>
        <taxon>core chlorophytes</taxon>
        <taxon>Chlorophyceae</taxon>
        <taxon>CS clade</taxon>
        <taxon>Chlamydomonadales</taxon>
        <taxon>Volvocaceae</taxon>
        <taxon>Volvox</taxon>
    </lineage>
</organism>
<protein>
    <submittedName>
        <fullName evidence="7">CCCH zinc finger protein</fullName>
    </submittedName>
</protein>
<dbReference type="GO" id="GO:0003729">
    <property type="term" value="F:mRNA binding"/>
    <property type="evidence" value="ECO:0007669"/>
    <property type="project" value="InterPro"/>
</dbReference>
<gene>
    <name evidence="7" type="ORF">VOLCADRAFT_70454</name>
</gene>
<dbReference type="PANTHER" id="PTHR12547:SF18">
    <property type="entry name" value="PROTEIN TIS11"/>
    <property type="match status" value="1"/>
</dbReference>
<evidence type="ECO:0000256" key="2">
    <source>
        <dbReference type="ARBA" id="ARBA00022737"/>
    </source>
</evidence>
<dbReference type="Proteomes" id="UP000001058">
    <property type="component" value="Unassembled WGS sequence"/>
</dbReference>
<dbReference type="GeneID" id="9626055"/>
<evidence type="ECO:0000256" key="1">
    <source>
        <dbReference type="ARBA" id="ARBA00022723"/>
    </source>
</evidence>
<dbReference type="RefSeq" id="XP_002959150.1">
    <property type="nucleotide sequence ID" value="XM_002959104.1"/>
</dbReference>
<name>D8UKG8_VOLCA</name>
<evidence type="ECO:0000259" key="6">
    <source>
        <dbReference type="PROSITE" id="PS50103"/>
    </source>
</evidence>
<evidence type="ECO:0000313" key="8">
    <source>
        <dbReference type="Proteomes" id="UP000001058"/>
    </source>
</evidence>
<dbReference type="InterPro" id="IPR036855">
    <property type="entry name" value="Znf_CCCH_sf"/>
</dbReference>
<evidence type="ECO:0000256" key="3">
    <source>
        <dbReference type="ARBA" id="ARBA00022771"/>
    </source>
</evidence>
<dbReference type="InParanoid" id="D8UKG8"/>
<keyword evidence="4 5" id="KW-0862">Zinc</keyword>
<keyword evidence="3 5" id="KW-0863">Zinc-finger</keyword>
<dbReference type="PANTHER" id="PTHR12547">
    <property type="entry name" value="CCCH ZINC FINGER/TIS11-RELATED"/>
    <property type="match status" value="1"/>
</dbReference>
<dbReference type="SMART" id="SM00356">
    <property type="entry name" value="ZnF_C3H1"/>
    <property type="match status" value="2"/>
</dbReference>
<keyword evidence="8" id="KW-1185">Reference proteome</keyword>
<dbReference type="AlphaFoldDB" id="D8UKG8"/>
<sequence>MKKTRICEEFVRTGSCKYGDKCTFAHGWGSKEGSKEGSLHKTRLCERFMNTKSCPYGDKCTFAHG</sequence>